<dbReference type="RefSeq" id="WP_030280177.1">
    <property type="nucleotide sequence ID" value="NZ_BMUB01000005.1"/>
</dbReference>
<accession>A0A1E7N005</accession>
<dbReference type="PANTHER" id="PTHR33393:SF13">
    <property type="entry name" value="PGA BIOSYNTHESIS PROTEIN CAPA"/>
    <property type="match status" value="1"/>
</dbReference>
<dbReference type="EMBL" id="JPRF03000054">
    <property type="protein sequence ID" value="OEV34012.1"/>
    <property type="molecule type" value="Genomic_DNA"/>
</dbReference>
<evidence type="ECO:0000259" key="4">
    <source>
        <dbReference type="SMART" id="SM00854"/>
    </source>
</evidence>
<evidence type="ECO:0000313" key="6">
    <source>
        <dbReference type="EMBL" id="OEV34012.1"/>
    </source>
</evidence>
<dbReference type="InterPro" id="IPR019079">
    <property type="entry name" value="Capsule_synth_CapA"/>
</dbReference>
<evidence type="ECO:0000313" key="5">
    <source>
        <dbReference type="EMBL" id="GGU73252.1"/>
    </source>
</evidence>
<dbReference type="SUPFAM" id="SSF56300">
    <property type="entry name" value="Metallo-dependent phosphatases"/>
    <property type="match status" value="1"/>
</dbReference>
<feature type="signal peptide" evidence="3">
    <location>
        <begin position="1"/>
        <end position="18"/>
    </location>
</feature>
<protein>
    <submittedName>
        <fullName evidence="5">Capsular polysaccharide biosynthesis protein</fullName>
    </submittedName>
</protein>
<feature type="compositionally biased region" description="Low complexity" evidence="2">
    <location>
        <begin position="25"/>
        <end position="59"/>
    </location>
</feature>
<keyword evidence="7" id="KW-1185">Reference proteome</keyword>
<dbReference type="GeneID" id="97485713"/>
<sequence>MRRAAAAVAVFVGLTAVAACGPDDPAPAPAKSAPPAAAPASSAAPSGTAAPAPTKGGAPRPDGTITVAFAGDVHFEGRTQPRLTVQSPETALGPLSRTLADADLSVLNLETAITGRGAPEPKTYTFRTTPKALSVLKDSGVDVVSMANNHAVDFGADGLVDTLAAKDSSPIPVLGVGHNAKEAYAPYVTTVRGVKVAVVAASQVEDITNQKWRAGANKPGIASALDVPALVSAVQAAKQQAPVVLVYLHWGEEGKACPTAAQTAIAKKLAAVGASAVVGTHAHTMVGSGMLGNTYVGYGFGNFLWYGTSNYAFSNETGVTTLTLAADGKVTGEAFAPATIDDKGIPEPVTGAAAEAALKRRDGLRGCAGLTPPPAAH</sequence>
<feature type="region of interest" description="Disordered" evidence="2">
    <location>
        <begin position="25"/>
        <end position="65"/>
    </location>
</feature>
<reference evidence="6 7" key="2">
    <citation type="submission" date="2014-07" db="EMBL/GenBank/DDBJ databases">
        <authorList>
            <person name="Zhang J.E."/>
            <person name="Yang H."/>
            <person name="Guo J."/>
            <person name="Deng Z."/>
            <person name="Luo H."/>
            <person name="Luo M."/>
            <person name="Zhao B."/>
        </authorList>
    </citation>
    <scope>NUCLEOTIDE SEQUENCE [LARGE SCALE GENOMIC DNA]</scope>
    <source>
        <strain evidence="6">ATCC 10762</strain>
        <strain evidence="7">ATCC 10762 / DSM 40127 / CCM 3239 / JCM 4008 / LMG 5968 / NBRC 12843 / NCIMB 8234 / A-377</strain>
    </source>
</reference>
<evidence type="ECO:0000313" key="7">
    <source>
        <dbReference type="Proteomes" id="UP000037395"/>
    </source>
</evidence>
<dbReference type="PROSITE" id="PS51257">
    <property type="entry name" value="PROKAR_LIPOPROTEIN"/>
    <property type="match status" value="1"/>
</dbReference>
<comment type="caution">
    <text evidence="6">The sequence shown here is derived from an EMBL/GenBank/DDBJ whole genome shotgun (WGS) entry which is preliminary data.</text>
</comment>
<evidence type="ECO:0000256" key="2">
    <source>
        <dbReference type="SAM" id="MobiDB-lite"/>
    </source>
</evidence>
<dbReference type="KEGG" id="kau:B6264_02055"/>
<dbReference type="EMBL" id="BMUB01000005">
    <property type="protein sequence ID" value="GGU73252.1"/>
    <property type="molecule type" value="Genomic_DNA"/>
</dbReference>
<dbReference type="Proteomes" id="UP000037395">
    <property type="component" value="Unassembled WGS sequence"/>
</dbReference>
<reference evidence="7" key="3">
    <citation type="submission" date="2016-08" db="EMBL/GenBank/DDBJ databases">
        <title>Sequencing, assembly and comparative genomics of S. aureofaciens ATCC 10762.</title>
        <authorList>
            <person name="Gradnigo J.S."/>
            <person name="Johnson N."/>
            <person name="Somerville G.A."/>
        </authorList>
    </citation>
    <scope>NUCLEOTIDE SEQUENCE [LARGE SCALE GENOMIC DNA]</scope>
    <source>
        <strain evidence="7">ATCC 10762 / DSM 40127 / CCM 3239 / JCM 4008 / LMG 5968 / NBRC 12843 / NCIMB 8234 / A-377</strain>
    </source>
</reference>
<dbReference type="Proteomes" id="UP000610124">
    <property type="component" value="Unassembled WGS sequence"/>
</dbReference>
<reference evidence="5" key="5">
    <citation type="submission" date="2020-09" db="EMBL/GenBank/DDBJ databases">
        <authorList>
            <person name="Sun Q."/>
            <person name="Ohkuma M."/>
        </authorList>
    </citation>
    <scope>NUCLEOTIDE SEQUENCE</scope>
    <source>
        <strain evidence="5">JCM 4434</strain>
    </source>
</reference>
<dbReference type="InterPro" id="IPR029052">
    <property type="entry name" value="Metallo-depent_PP-like"/>
</dbReference>
<feature type="chain" id="PRO_5044058286" evidence="3">
    <location>
        <begin position="19"/>
        <end position="377"/>
    </location>
</feature>
<evidence type="ECO:0000256" key="3">
    <source>
        <dbReference type="SAM" id="SignalP"/>
    </source>
</evidence>
<gene>
    <name evidence="5" type="ORF">GCM10010502_26090</name>
    <name evidence="6" type="ORF">HS99_0011210</name>
</gene>
<accession>A0A8H9HKX7</accession>
<evidence type="ECO:0000313" key="8">
    <source>
        <dbReference type="Proteomes" id="UP000610124"/>
    </source>
</evidence>
<dbReference type="Pfam" id="PF09587">
    <property type="entry name" value="PGA_cap"/>
    <property type="match status" value="1"/>
</dbReference>
<dbReference type="CDD" id="cd07381">
    <property type="entry name" value="MPP_CapA"/>
    <property type="match status" value="1"/>
</dbReference>
<keyword evidence="3" id="KW-0732">Signal</keyword>
<dbReference type="AlphaFoldDB" id="A0A1E7N005"/>
<name>A0A1E7N005_KITAU</name>
<dbReference type="InterPro" id="IPR052169">
    <property type="entry name" value="CW_Biosynth-Accessory"/>
</dbReference>
<feature type="domain" description="Capsule synthesis protein CapA" evidence="4">
    <location>
        <begin position="66"/>
        <end position="307"/>
    </location>
</feature>
<dbReference type="Gene3D" id="3.60.21.10">
    <property type="match status" value="1"/>
</dbReference>
<organism evidence="6 7">
    <name type="scientific">Kitasatospora aureofaciens</name>
    <name type="common">Streptomyces aureofaciens</name>
    <dbReference type="NCBI Taxonomy" id="1894"/>
    <lineage>
        <taxon>Bacteria</taxon>
        <taxon>Bacillati</taxon>
        <taxon>Actinomycetota</taxon>
        <taxon>Actinomycetes</taxon>
        <taxon>Kitasatosporales</taxon>
        <taxon>Streptomycetaceae</taxon>
        <taxon>Kitasatospora</taxon>
    </lineage>
</organism>
<reference evidence="5 8" key="1">
    <citation type="journal article" date="2014" name="Int. J. Syst. Evol. Microbiol.">
        <title>Complete genome sequence of Corynebacterium casei LMG S-19264T (=DSM 44701T), isolated from a smear-ripened cheese.</title>
        <authorList>
            <consortium name="US DOE Joint Genome Institute (JGI-PGF)"/>
            <person name="Walter F."/>
            <person name="Albersmeier A."/>
            <person name="Kalinowski J."/>
            <person name="Ruckert C."/>
        </authorList>
    </citation>
    <scope>NUCLEOTIDE SEQUENCE [LARGE SCALE GENOMIC DNA]</scope>
    <source>
        <strain evidence="5 8">JCM 4434</strain>
    </source>
</reference>
<dbReference type="SMART" id="SM00854">
    <property type="entry name" value="PGA_cap"/>
    <property type="match status" value="1"/>
</dbReference>
<dbReference type="OrthoDB" id="9810718at2"/>
<dbReference type="PANTHER" id="PTHR33393">
    <property type="entry name" value="POLYGLUTAMINE SYNTHESIS ACCESSORY PROTEIN RV0574C-RELATED"/>
    <property type="match status" value="1"/>
</dbReference>
<proteinExistence type="inferred from homology"/>
<reference evidence="6" key="4">
    <citation type="submission" date="2016-08" db="EMBL/GenBank/DDBJ databases">
        <title>Sequencing, Assembly and Comparative Genomics of S. aureofaciens ATCC 10762.</title>
        <authorList>
            <person name="Gradnigo J.S."/>
            <person name="Johnson N."/>
            <person name="Somerville G.A."/>
        </authorList>
    </citation>
    <scope>NUCLEOTIDE SEQUENCE [LARGE SCALE GENOMIC DNA]</scope>
    <source>
        <strain evidence="6">ATCC 10762</strain>
    </source>
</reference>
<evidence type="ECO:0000256" key="1">
    <source>
        <dbReference type="ARBA" id="ARBA00005662"/>
    </source>
</evidence>
<comment type="similarity">
    <text evidence="1">Belongs to the CapA family.</text>
</comment>